<protein>
    <submittedName>
        <fullName evidence="1">Uncharacterized protein</fullName>
    </submittedName>
</protein>
<dbReference type="Proteomes" id="UP000287651">
    <property type="component" value="Unassembled WGS sequence"/>
</dbReference>
<dbReference type="EMBL" id="AMZH03011287">
    <property type="protein sequence ID" value="RRT53139.1"/>
    <property type="molecule type" value="Genomic_DNA"/>
</dbReference>
<dbReference type="AlphaFoldDB" id="A0A426YN32"/>
<dbReference type="PANTHER" id="PTHR36033">
    <property type="entry name" value="NUCLEIC ACID-BINDING PROTEINS SUPERFAMILY"/>
    <property type="match status" value="1"/>
</dbReference>
<organism evidence="1 2">
    <name type="scientific">Ensete ventricosum</name>
    <name type="common">Abyssinian banana</name>
    <name type="synonym">Musa ensete</name>
    <dbReference type="NCBI Taxonomy" id="4639"/>
    <lineage>
        <taxon>Eukaryota</taxon>
        <taxon>Viridiplantae</taxon>
        <taxon>Streptophyta</taxon>
        <taxon>Embryophyta</taxon>
        <taxon>Tracheophyta</taxon>
        <taxon>Spermatophyta</taxon>
        <taxon>Magnoliopsida</taxon>
        <taxon>Liliopsida</taxon>
        <taxon>Zingiberales</taxon>
        <taxon>Musaceae</taxon>
        <taxon>Ensete</taxon>
    </lineage>
</organism>
<evidence type="ECO:0000313" key="2">
    <source>
        <dbReference type="Proteomes" id="UP000287651"/>
    </source>
</evidence>
<proteinExistence type="predicted"/>
<sequence length="119" mass="13845">IESIELLEAFRGVERKAIILVDSDGAKLKFVLWGEQILLANLFRYIVTTKTGNWPLSIHLRLDLFNDYWKVVEQAMYLCTLRTERFIVAIVNCKRSINRSSMNLEEDPVVEVVRAQKCE</sequence>
<accession>A0A426YN32</accession>
<evidence type="ECO:0000313" key="1">
    <source>
        <dbReference type="EMBL" id="RRT53139.1"/>
    </source>
</evidence>
<reference evidence="1 2" key="1">
    <citation type="journal article" date="2014" name="Agronomy (Basel)">
        <title>A Draft Genome Sequence for Ensete ventricosum, the Drought-Tolerant Tree Against Hunger.</title>
        <authorList>
            <person name="Harrison J."/>
            <person name="Moore K.A."/>
            <person name="Paszkiewicz K."/>
            <person name="Jones T."/>
            <person name="Grant M."/>
            <person name="Ambacheew D."/>
            <person name="Muzemil S."/>
            <person name="Studholme D.J."/>
        </authorList>
    </citation>
    <scope>NUCLEOTIDE SEQUENCE [LARGE SCALE GENOMIC DNA]</scope>
</reference>
<comment type="caution">
    <text evidence="1">The sequence shown here is derived from an EMBL/GenBank/DDBJ whole genome shotgun (WGS) entry which is preliminary data.</text>
</comment>
<gene>
    <name evidence="1" type="ORF">B296_00033625</name>
</gene>
<dbReference type="PANTHER" id="PTHR36033:SF1">
    <property type="entry name" value="NUCLEIC ACID-BINDING PROTEINS SUPERFAMILY"/>
    <property type="match status" value="1"/>
</dbReference>
<name>A0A426YN32_ENSVE</name>
<feature type="non-terminal residue" evidence="1">
    <location>
        <position position="1"/>
    </location>
</feature>